<protein>
    <recommendedName>
        <fullName evidence="5">MGT family glycosyltransferase</fullName>
    </recommendedName>
</protein>
<dbReference type="Proteomes" id="UP000248806">
    <property type="component" value="Unassembled WGS sequence"/>
</dbReference>
<reference evidence="3 4" key="1">
    <citation type="submission" date="2018-06" db="EMBL/GenBank/DDBJ databases">
        <title>Genomic Encyclopedia of Archaeal and Bacterial Type Strains, Phase II (KMG-II): from individual species to whole genera.</title>
        <authorList>
            <person name="Goeker M."/>
        </authorList>
    </citation>
    <scope>NUCLEOTIDE SEQUENCE [LARGE SCALE GENOMIC DNA]</scope>
    <source>
        <strain evidence="3 4">ATCC BAA-1881</strain>
    </source>
</reference>
<dbReference type="GO" id="GO:0017000">
    <property type="term" value="P:antibiotic biosynthetic process"/>
    <property type="evidence" value="ECO:0007669"/>
    <property type="project" value="UniProtKB-ARBA"/>
</dbReference>
<evidence type="ECO:0000313" key="4">
    <source>
        <dbReference type="Proteomes" id="UP000248806"/>
    </source>
</evidence>
<evidence type="ECO:0000313" key="3">
    <source>
        <dbReference type="EMBL" id="PZW18061.1"/>
    </source>
</evidence>
<dbReference type="Gene3D" id="3.40.50.2000">
    <property type="entry name" value="Glycogen Phosphorylase B"/>
    <property type="match status" value="2"/>
</dbReference>
<dbReference type="PANTHER" id="PTHR48050:SF13">
    <property type="entry name" value="STEROL 3-BETA-GLUCOSYLTRANSFERASE UGT80A2"/>
    <property type="match status" value="1"/>
</dbReference>
<dbReference type="AlphaFoldDB" id="A0A326TNM9"/>
<dbReference type="GO" id="GO:0008194">
    <property type="term" value="F:UDP-glycosyltransferase activity"/>
    <property type="evidence" value="ECO:0007669"/>
    <property type="project" value="InterPro"/>
</dbReference>
<dbReference type="InterPro" id="IPR050426">
    <property type="entry name" value="Glycosyltransferase_28"/>
</dbReference>
<dbReference type="GO" id="GO:0016758">
    <property type="term" value="F:hexosyltransferase activity"/>
    <property type="evidence" value="ECO:0007669"/>
    <property type="project" value="InterPro"/>
</dbReference>
<dbReference type="Pfam" id="PF00201">
    <property type="entry name" value="UDPGT"/>
    <property type="match status" value="1"/>
</dbReference>
<dbReference type="EMBL" id="QKUF01000063">
    <property type="protein sequence ID" value="PZW18061.1"/>
    <property type="molecule type" value="Genomic_DNA"/>
</dbReference>
<dbReference type="OrthoDB" id="145454at2"/>
<sequence>MGTIVFLGSPAFGHVNPTLPLAQELVQRGEQIIYYNHEEFRRPIEQTGSMFYAYPETEISATSIGAALRGGNLANLGSLLLAATENLLPYLLDHLPRHRPDLIIFDSMALWGKMVATLLNLRAASSISHFVYDPSHLMSEGAHSMRYLWQILPQLPSVFIMRSRLIRKYRRAFPKERPLLPLRGSLNLVFTLRALQPKTTLIDETFRFVGPSINPQIRSDAFFLPTERKSPIVYISLGTIHTRQMEFYQRCFAAFGDYPAQFILSTGNGTAIEKLGAIPSNFIVRSTVPQLKVLEQTNIFITHGGMNSIHEGLYYGVPLILVPYQLEQRLNARIIVKQGAGLLVERAAGEPPSIDNLRRALDAIFSDPRYQKAARRLQQLFQETGGYQQAADEVQSYYMQRG</sequence>
<name>A0A326TNM9_THEHA</name>
<evidence type="ECO:0000256" key="1">
    <source>
        <dbReference type="ARBA" id="ARBA00009995"/>
    </source>
</evidence>
<organism evidence="3 4">
    <name type="scientific">Thermosporothrix hazakensis</name>
    <dbReference type="NCBI Taxonomy" id="644383"/>
    <lineage>
        <taxon>Bacteria</taxon>
        <taxon>Bacillati</taxon>
        <taxon>Chloroflexota</taxon>
        <taxon>Ktedonobacteria</taxon>
        <taxon>Ktedonobacterales</taxon>
        <taxon>Thermosporotrichaceae</taxon>
        <taxon>Thermosporothrix</taxon>
    </lineage>
</organism>
<comment type="similarity">
    <text evidence="1">Belongs to the UDP-glycosyltransferase family.</text>
</comment>
<keyword evidence="2" id="KW-0808">Transferase</keyword>
<dbReference type="InterPro" id="IPR002213">
    <property type="entry name" value="UDP_glucos_trans"/>
</dbReference>
<gene>
    <name evidence="3" type="ORF">EI42_06375</name>
</gene>
<dbReference type="SUPFAM" id="SSF53756">
    <property type="entry name" value="UDP-Glycosyltransferase/glycogen phosphorylase"/>
    <property type="match status" value="1"/>
</dbReference>
<dbReference type="InterPro" id="IPR006326">
    <property type="entry name" value="UDPGT_MGT-like"/>
</dbReference>
<dbReference type="FunFam" id="3.40.50.2000:FF:000072">
    <property type="entry name" value="Glycosyl transferase"/>
    <property type="match status" value="1"/>
</dbReference>
<keyword evidence="4" id="KW-1185">Reference proteome</keyword>
<evidence type="ECO:0000256" key="2">
    <source>
        <dbReference type="ARBA" id="ARBA00022679"/>
    </source>
</evidence>
<proteinExistence type="inferred from homology"/>
<dbReference type="CDD" id="cd03784">
    <property type="entry name" value="GT1_Gtf-like"/>
    <property type="match status" value="1"/>
</dbReference>
<dbReference type="RefSeq" id="WP_111326860.1">
    <property type="nucleotide sequence ID" value="NZ_BIFX01000001.1"/>
</dbReference>
<evidence type="ECO:0008006" key="5">
    <source>
        <dbReference type="Google" id="ProtNLM"/>
    </source>
</evidence>
<comment type="caution">
    <text evidence="3">The sequence shown here is derived from an EMBL/GenBank/DDBJ whole genome shotgun (WGS) entry which is preliminary data.</text>
</comment>
<dbReference type="NCBIfam" id="TIGR01426">
    <property type="entry name" value="MGT"/>
    <property type="match status" value="1"/>
</dbReference>
<accession>A0A326TNM9</accession>
<dbReference type="PANTHER" id="PTHR48050">
    <property type="entry name" value="STEROL 3-BETA-GLUCOSYLTRANSFERASE"/>
    <property type="match status" value="1"/>
</dbReference>